<dbReference type="PANTHER" id="PTHR11102:SF160">
    <property type="entry name" value="ERAD-ASSOCIATED E3 UBIQUITIN-PROTEIN LIGASE COMPONENT HRD3"/>
    <property type="match status" value="1"/>
</dbReference>
<dbReference type="Pfam" id="PF08238">
    <property type="entry name" value="Sel1"/>
    <property type="match status" value="2"/>
</dbReference>
<dbReference type="SMART" id="SM00671">
    <property type="entry name" value="SEL1"/>
    <property type="match status" value="2"/>
</dbReference>
<evidence type="ECO:0008006" key="4">
    <source>
        <dbReference type="Google" id="ProtNLM"/>
    </source>
</evidence>
<feature type="non-terminal residue" evidence="2">
    <location>
        <position position="71"/>
    </location>
</feature>
<dbReference type="EMBL" id="LRGB01010386">
    <property type="protein sequence ID" value="KZS00368.1"/>
    <property type="molecule type" value="Genomic_DNA"/>
</dbReference>
<dbReference type="InterPro" id="IPR050767">
    <property type="entry name" value="Sel1_AlgK"/>
</dbReference>
<comment type="caution">
    <text evidence="2">The sequence shown here is derived from an EMBL/GenBank/DDBJ whole genome shotgun (WGS) entry which is preliminary data.</text>
</comment>
<organism evidence="2 3">
    <name type="scientific">Daphnia magna</name>
    <dbReference type="NCBI Taxonomy" id="35525"/>
    <lineage>
        <taxon>Eukaryota</taxon>
        <taxon>Metazoa</taxon>
        <taxon>Ecdysozoa</taxon>
        <taxon>Arthropoda</taxon>
        <taxon>Crustacea</taxon>
        <taxon>Branchiopoda</taxon>
        <taxon>Diplostraca</taxon>
        <taxon>Cladocera</taxon>
        <taxon>Anomopoda</taxon>
        <taxon>Daphniidae</taxon>
        <taxon>Daphnia</taxon>
    </lineage>
</organism>
<comment type="similarity">
    <text evidence="1">Belongs to the sel-1 family.</text>
</comment>
<name>A0A164HLV1_9CRUS</name>
<dbReference type="PANTHER" id="PTHR11102">
    <property type="entry name" value="SEL-1-LIKE PROTEIN"/>
    <property type="match status" value="1"/>
</dbReference>
<feature type="non-terminal residue" evidence="2">
    <location>
        <position position="1"/>
    </location>
</feature>
<gene>
    <name evidence="2" type="ORF">APZ42_003342</name>
</gene>
<sequence>QLGNLYKAGEGPPKNLQLAHHWYLLCSKQGHPACAYQAGVMFDDGEGVSQNHQNAYRFFRYAASKDYTPAQ</sequence>
<reference evidence="2 3" key="1">
    <citation type="submission" date="2016-03" db="EMBL/GenBank/DDBJ databases">
        <title>EvidentialGene: Evidence-directed Construction of Genes on Genomes.</title>
        <authorList>
            <person name="Gilbert D.G."/>
            <person name="Choi J.-H."/>
            <person name="Mockaitis K."/>
            <person name="Colbourne J."/>
            <person name="Pfrender M."/>
        </authorList>
    </citation>
    <scope>NUCLEOTIDE SEQUENCE [LARGE SCALE GENOMIC DNA]</scope>
    <source>
        <strain evidence="2 3">Xinb3</strain>
        <tissue evidence="2">Complete organism</tissue>
    </source>
</reference>
<protein>
    <recommendedName>
        <fullName evidence="4">Sel1 repeat family protein</fullName>
    </recommendedName>
</protein>
<evidence type="ECO:0000313" key="3">
    <source>
        <dbReference type="Proteomes" id="UP000076858"/>
    </source>
</evidence>
<evidence type="ECO:0000256" key="1">
    <source>
        <dbReference type="ARBA" id="ARBA00038101"/>
    </source>
</evidence>
<evidence type="ECO:0000313" key="2">
    <source>
        <dbReference type="EMBL" id="KZS00368.1"/>
    </source>
</evidence>
<dbReference type="Proteomes" id="UP000076858">
    <property type="component" value="Unassembled WGS sequence"/>
</dbReference>
<keyword evidence="3" id="KW-1185">Reference proteome</keyword>
<dbReference type="Gene3D" id="1.25.40.10">
    <property type="entry name" value="Tetratricopeptide repeat domain"/>
    <property type="match status" value="1"/>
</dbReference>
<dbReference type="InterPro" id="IPR006597">
    <property type="entry name" value="Sel1-like"/>
</dbReference>
<proteinExistence type="inferred from homology"/>
<dbReference type="AlphaFoldDB" id="A0A164HLV1"/>
<dbReference type="InterPro" id="IPR011990">
    <property type="entry name" value="TPR-like_helical_dom_sf"/>
</dbReference>
<dbReference type="SUPFAM" id="SSF81901">
    <property type="entry name" value="HCP-like"/>
    <property type="match status" value="1"/>
</dbReference>
<accession>A0A164HLV1</accession>